<reference evidence="4" key="1">
    <citation type="submission" date="2023-07" db="EMBL/GenBank/DDBJ databases">
        <title>Whole genome shotgun sequence of Streptomyces spororaveus NBRC 15456.</title>
        <authorList>
            <person name="Komaki H."/>
            <person name="Tamura T."/>
        </authorList>
    </citation>
    <scope>NUCLEOTIDE SEQUENCE [LARGE SCALE GENOMIC DNA]</scope>
    <source>
        <strain evidence="4">NBRC 15456</strain>
    </source>
</reference>
<evidence type="ECO:0000313" key="3">
    <source>
        <dbReference type="EMBL" id="GHI76090.1"/>
    </source>
</evidence>
<dbReference type="Gene3D" id="3.40.190.10">
    <property type="entry name" value="Periplasmic binding protein-like II"/>
    <property type="match status" value="2"/>
</dbReference>
<evidence type="ECO:0000313" key="4">
    <source>
        <dbReference type="Proteomes" id="UP000608522"/>
    </source>
</evidence>
<feature type="chain" id="PRO_5047124784" evidence="2">
    <location>
        <begin position="28"/>
        <end position="334"/>
    </location>
</feature>
<dbReference type="InterPro" id="IPR011852">
    <property type="entry name" value="TRAP_TAXI"/>
</dbReference>
<evidence type="ECO:0000256" key="2">
    <source>
        <dbReference type="SAM" id="SignalP"/>
    </source>
</evidence>
<protein>
    <submittedName>
        <fullName evidence="3">C4-dicarboxylate ABC transporter substrate-binding protein</fullName>
    </submittedName>
</protein>
<name>A0ABQ3T6W3_9ACTN</name>
<dbReference type="RefSeq" id="WP_202198360.1">
    <property type="nucleotide sequence ID" value="NZ_BAAATO010000037.1"/>
</dbReference>
<feature type="region of interest" description="Disordered" evidence="1">
    <location>
        <begin position="313"/>
        <end position="334"/>
    </location>
</feature>
<dbReference type="NCBIfam" id="TIGR02122">
    <property type="entry name" value="TRAP_TAXI"/>
    <property type="match status" value="1"/>
</dbReference>
<gene>
    <name evidence="3" type="ORF">Sspor_16510</name>
</gene>
<dbReference type="CDD" id="cd13569">
    <property type="entry name" value="PBP2_TAXI_TRAP_like_1"/>
    <property type="match status" value="1"/>
</dbReference>
<keyword evidence="2" id="KW-0732">Signal</keyword>
<proteinExistence type="predicted"/>
<accession>A0ABQ3T6W3</accession>
<dbReference type="SUPFAM" id="SSF53850">
    <property type="entry name" value="Periplasmic binding protein-like II"/>
    <property type="match status" value="1"/>
</dbReference>
<dbReference type="Pfam" id="PF16868">
    <property type="entry name" value="NMT1_3"/>
    <property type="match status" value="1"/>
</dbReference>
<organism evidence="3 4">
    <name type="scientific">Streptomyces spororaveus</name>
    <dbReference type="NCBI Taxonomy" id="284039"/>
    <lineage>
        <taxon>Bacteria</taxon>
        <taxon>Bacillati</taxon>
        <taxon>Actinomycetota</taxon>
        <taxon>Actinomycetes</taxon>
        <taxon>Kitasatosporales</taxon>
        <taxon>Streptomycetaceae</taxon>
        <taxon>Streptomyces</taxon>
    </lineage>
</organism>
<feature type="signal peptide" evidence="2">
    <location>
        <begin position="1"/>
        <end position="27"/>
    </location>
</feature>
<dbReference type="PROSITE" id="PS51257">
    <property type="entry name" value="PROKAR_LIPOPROTEIN"/>
    <property type="match status" value="1"/>
</dbReference>
<evidence type="ECO:0000256" key="1">
    <source>
        <dbReference type="SAM" id="MobiDB-lite"/>
    </source>
</evidence>
<keyword evidence="4" id="KW-1185">Reference proteome</keyword>
<dbReference type="Proteomes" id="UP000608522">
    <property type="component" value="Unassembled WGS sequence"/>
</dbReference>
<comment type="caution">
    <text evidence="3">The sequence shown here is derived from an EMBL/GenBank/DDBJ whole genome shotgun (WGS) entry which is preliminary data.</text>
</comment>
<dbReference type="PANTHER" id="PTHR42941">
    <property type="entry name" value="SLL1037 PROTEIN"/>
    <property type="match status" value="1"/>
</dbReference>
<dbReference type="PANTHER" id="PTHR42941:SF1">
    <property type="entry name" value="SLL1037 PROTEIN"/>
    <property type="match status" value="1"/>
</dbReference>
<sequence length="334" mass="34759">MKHPTRTARLTAPALALTLALAATACAGGKQDDNGAVNNGKGGRLTIATGPTTGVYYQIGGGLADLISDNVNGYRATAATTGASVQNIQGLQAGSYDLAFSLLDTAQDAVQGKGSFDKPQDVEALTRLYPNYTQVLVRTDSGIKSLQDMKGKRISTGAPNSGTEVIARRLLTAAGLDPAKDVTAERLALPESVDAMKDSTIDAIIWSGGLPTGGITDLVTSLKDKVRFLDITAQLPALSSKYGSVYQKGSIPASAYNQPTAVPTIVVPNVLLVRKGFDLELAGKIVSLVYEKKNELEKVNAAATEIDPAQADEVAPIPLNPGAESALKNLAKKP</sequence>
<dbReference type="EMBL" id="BNED01000005">
    <property type="protein sequence ID" value="GHI76090.1"/>
    <property type="molecule type" value="Genomic_DNA"/>
</dbReference>